<dbReference type="STRING" id="98765.A0A2R6RPR3"/>
<keyword evidence="5" id="KW-0489">Methyltransferase</keyword>
<accession>A0A2R6RPR3</accession>
<protein>
    <submittedName>
        <fullName evidence="12">Uncharacterized protein</fullName>
    </submittedName>
</protein>
<keyword evidence="7" id="KW-0949">S-adenosyl-L-methionine</keyword>
<keyword evidence="8" id="KW-0812">Transmembrane</keyword>
<comment type="similarity">
    <text evidence="3">Belongs to the CFA/CMAS family.</text>
</comment>
<dbReference type="Proteomes" id="UP000186601">
    <property type="component" value="Unassembled WGS sequence"/>
</dbReference>
<evidence type="ECO:0000256" key="6">
    <source>
        <dbReference type="ARBA" id="ARBA00022679"/>
    </source>
</evidence>
<keyword evidence="11" id="KW-0472">Membrane</keyword>
<keyword evidence="6" id="KW-0808">Transferase</keyword>
<evidence type="ECO:0000256" key="10">
    <source>
        <dbReference type="ARBA" id="ARBA00023098"/>
    </source>
</evidence>
<dbReference type="GO" id="GO:0016020">
    <property type="term" value="C:membrane"/>
    <property type="evidence" value="ECO:0007669"/>
    <property type="project" value="UniProtKB-SubCell"/>
</dbReference>
<dbReference type="GO" id="GO:0006629">
    <property type="term" value="P:lipid metabolic process"/>
    <property type="evidence" value="ECO:0007669"/>
    <property type="project" value="UniProtKB-KW"/>
</dbReference>
<dbReference type="InterPro" id="IPR052290">
    <property type="entry name" value="Sphingo_C9-MT"/>
</dbReference>
<dbReference type="PANTHER" id="PTHR45197">
    <property type="entry name" value="SYNTHASE, PUTATIVE (AFU_ORTHOLOGUE AFUA_7G04190)-RELATED"/>
    <property type="match status" value="1"/>
</dbReference>
<evidence type="ECO:0000256" key="8">
    <source>
        <dbReference type="ARBA" id="ARBA00022692"/>
    </source>
</evidence>
<dbReference type="EMBL" id="MLYV02000205">
    <property type="protein sequence ID" value="PSS32020.1"/>
    <property type="molecule type" value="Genomic_DNA"/>
</dbReference>
<sequence length="151" mass="17426">MGYWTVMSMYGKRKNEKIQLSCRNLEEYIIIHDPELKAKYHGKEKVPKQVFHDAHFEGTIDFNGSWLGKDGLTDLSVPSSPLPSYTTMEKTDSRKSEEIVEGLQILNRRNTRAATEALWHDRYNSKVELRIGWVMLVLPDHTTDVEAESIS</sequence>
<proteinExistence type="inferred from homology"/>
<dbReference type="GO" id="GO:0008168">
    <property type="term" value="F:methyltransferase activity"/>
    <property type="evidence" value="ECO:0007669"/>
    <property type="project" value="UniProtKB-KW"/>
</dbReference>
<evidence type="ECO:0000313" key="12">
    <source>
        <dbReference type="EMBL" id="PSS32020.1"/>
    </source>
</evidence>
<name>A0A2R6RPR3_9APHY</name>
<evidence type="ECO:0000313" key="13">
    <source>
        <dbReference type="Proteomes" id="UP000186601"/>
    </source>
</evidence>
<reference evidence="12 13" key="1">
    <citation type="submission" date="2018-02" db="EMBL/GenBank/DDBJ databases">
        <title>Genome sequence of the basidiomycete white-rot fungus Phlebia centrifuga.</title>
        <authorList>
            <person name="Granchi Z."/>
            <person name="Peng M."/>
            <person name="de Vries R.P."/>
            <person name="Hilden K."/>
            <person name="Makela M.R."/>
            <person name="Grigoriev I."/>
            <person name="Riley R."/>
        </authorList>
    </citation>
    <scope>NUCLEOTIDE SEQUENCE [LARGE SCALE GENOMIC DNA]</scope>
    <source>
        <strain evidence="12 13">FBCC195</strain>
    </source>
</reference>
<evidence type="ECO:0000256" key="9">
    <source>
        <dbReference type="ARBA" id="ARBA00022989"/>
    </source>
</evidence>
<evidence type="ECO:0000256" key="3">
    <source>
        <dbReference type="ARBA" id="ARBA00010815"/>
    </source>
</evidence>
<organism evidence="12 13">
    <name type="scientific">Hermanssonia centrifuga</name>
    <dbReference type="NCBI Taxonomy" id="98765"/>
    <lineage>
        <taxon>Eukaryota</taxon>
        <taxon>Fungi</taxon>
        <taxon>Dikarya</taxon>
        <taxon>Basidiomycota</taxon>
        <taxon>Agaricomycotina</taxon>
        <taxon>Agaricomycetes</taxon>
        <taxon>Polyporales</taxon>
        <taxon>Meruliaceae</taxon>
        <taxon>Hermanssonia</taxon>
    </lineage>
</organism>
<dbReference type="PANTHER" id="PTHR45197:SF1">
    <property type="entry name" value="SPHINGOLIPID C9-METHYLTRANSFERASE A-RELATED"/>
    <property type="match status" value="1"/>
</dbReference>
<dbReference type="OrthoDB" id="2993330at2759"/>
<keyword evidence="4" id="KW-0444">Lipid biosynthesis</keyword>
<dbReference type="GO" id="GO:0032259">
    <property type="term" value="P:methylation"/>
    <property type="evidence" value="ECO:0007669"/>
    <property type="project" value="UniProtKB-KW"/>
</dbReference>
<comment type="pathway">
    <text evidence="2">Lipid metabolism.</text>
</comment>
<gene>
    <name evidence="12" type="ORF">PHLCEN_2v2212</name>
</gene>
<comment type="subcellular location">
    <subcellularLocation>
        <location evidence="1">Membrane</location>
        <topology evidence="1">Multi-pass membrane protein</topology>
    </subcellularLocation>
</comment>
<keyword evidence="9" id="KW-1133">Transmembrane helix</keyword>
<keyword evidence="10" id="KW-0443">Lipid metabolism</keyword>
<dbReference type="AlphaFoldDB" id="A0A2R6RPR3"/>
<keyword evidence="13" id="KW-1185">Reference proteome</keyword>
<evidence type="ECO:0000256" key="7">
    <source>
        <dbReference type="ARBA" id="ARBA00022691"/>
    </source>
</evidence>
<evidence type="ECO:0000256" key="1">
    <source>
        <dbReference type="ARBA" id="ARBA00004141"/>
    </source>
</evidence>
<evidence type="ECO:0000256" key="11">
    <source>
        <dbReference type="ARBA" id="ARBA00023136"/>
    </source>
</evidence>
<evidence type="ECO:0000256" key="4">
    <source>
        <dbReference type="ARBA" id="ARBA00022516"/>
    </source>
</evidence>
<comment type="caution">
    <text evidence="12">The sequence shown here is derived from an EMBL/GenBank/DDBJ whole genome shotgun (WGS) entry which is preliminary data.</text>
</comment>
<evidence type="ECO:0000256" key="2">
    <source>
        <dbReference type="ARBA" id="ARBA00005189"/>
    </source>
</evidence>
<evidence type="ECO:0000256" key="5">
    <source>
        <dbReference type="ARBA" id="ARBA00022603"/>
    </source>
</evidence>